<gene>
    <name evidence="1" type="ORF">BUALT_Bualt10G0118600</name>
</gene>
<organism evidence="1 2">
    <name type="scientific">Buddleja alternifolia</name>
    <dbReference type="NCBI Taxonomy" id="168488"/>
    <lineage>
        <taxon>Eukaryota</taxon>
        <taxon>Viridiplantae</taxon>
        <taxon>Streptophyta</taxon>
        <taxon>Embryophyta</taxon>
        <taxon>Tracheophyta</taxon>
        <taxon>Spermatophyta</taxon>
        <taxon>Magnoliopsida</taxon>
        <taxon>eudicotyledons</taxon>
        <taxon>Gunneridae</taxon>
        <taxon>Pentapetalae</taxon>
        <taxon>asterids</taxon>
        <taxon>lamiids</taxon>
        <taxon>Lamiales</taxon>
        <taxon>Scrophulariaceae</taxon>
        <taxon>Buddlejeae</taxon>
        <taxon>Buddleja</taxon>
    </lineage>
</organism>
<dbReference type="EMBL" id="WHWC01000010">
    <property type="protein sequence ID" value="KAG8375613.1"/>
    <property type="molecule type" value="Genomic_DNA"/>
</dbReference>
<dbReference type="Pfam" id="PF10604">
    <property type="entry name" value="Polyketide_cyc2"/>
    <property type="match status" value="1"/>
</dbReference>
<dbReference type="InterPro" id="IPR019587">
    <property type="entry name" value="Polyketide_cyclase/dehydratase"/>
</dbReference>
<dbReference type="PANTHER" id="PTHR33789">
    <property type="entry name" value="LACHRYMATORY-FACTOR SYNTHASE"/>
    <property type="match status" value="1"/>
</dbReference>
<reference evidence="1" key="1">
    <citation type="submission" date="2019-10" db="EMBL/GenBank/DDBJ databases">
        <authorList>
            <person name="Zhang R."/>
            <person name="Pan Y."/>
            <person name="Wang J."/>
            <person name="Ma R."/>
            <person name="Yu S."/>
        </authorList>
    </citation>
    <scope>NUCLEOTIDE SEQUENCE</scope>
    <source>
        <strain evidence="1">LA-IB0</strain>
        <tissue evidence="1">Leaf</tissue>
    </source>
</reference>
<dbReference type="CDD" id="cd07821">
    <property type="entry name" value="PYR_PYL_RCAR_like"/>
    <property type="match status" value="1"/>
</dbReference>
<evidence type="ECO:0000313" key="1">
    <source>
        <dbReference type="EMBL" id="KAG8375613.1"/>
    </source>
</evidence>
<comment type="caution">
    <text evidence="1">The sequence shown here is derived from an EMBL/GenBank/DDBJ whole genome shotgun (WGS) entry which is preliminary data.</text>
</comment>
<dbReference type="GO" id="GO:0004864">
    <property type="term" value="F:protein phosphatase inhibitor activity"/>
    <property type="evidence" value="ECO:0007669"/>
    <property type="project" value="UniProtKB-ARBA"/>
</dbReference>
<dbReference type="FunFam" id="3.30.530.20:FF:000064">
    <property type="entry name" value="Lachrymatory-factor synthase"/>
    <property type="match status" value="1"/>
</dbReference>
<accession>A0AAV6WZ56</accession>
<name>A0AAV6WZ56_9LAMI</name>
<dbReference type="PANTHER" id="PTHR33789:SF15">
    <property type="entry name" value="LACHRYMATORY-FACTOR SYNTHASE"/>
    <property type="match status" value="1"/>
</dbReference>
<evidence type="ECO:0000313" key="2">
    <source>
        <dbReference type="Proteomes" id="UP000826271"/>
    </source>
</evidence>
<dbReference type="InterPro" id="IPR023393">
    <property type="entry name" value="START-like_dom_sf"/>
</dbReference>
<sequence length="170" mass="19324">MDQNVSYPKKWEAKVATMVHKAKADQIWPLFEDFFGLHKWFPGLTTCRGIHGSNGEPGCIRYCSGFGIKQESCTNESNSKMSWSKERLVVIDRAQMTFTYEMVDCNIGYKSYVSTVKIVLGDEKRGGCAVEWWISLDPVVGWKLEDLVKKYEVGLELMVKKMEAAIFGSC</sequence>
<keyword evidence="2" id="KW-1185">Reference proteome</keyword>
<dbReference type="Gene3D" id="3.30.530.20">
    <property type="match status" value="1"/>
</dbReference>
<dbReference type="SUPFAM" id="SSF55961">
    <property type="entry name" value="Bet v1-like"/>
    <property type="match status" value="1"/>
</dbReference>
<dbReference type="Proteomes" id="UP000826271">
    <property type="component" value="Unassembled WGS sequence"/>
</dbReference>
<dbReference type="InterPro" id="IPR053249">
    <property type="entry name" value="LFS"/>
</dbReference>
<dbReference type="AlphaFoldDB" id="A0AAV6WZ56"/>
<evidence type="ECO:0008006" key="3">
    <source>
        <dbReference type="Google" id="ProtNLM"/>
    </source>
</evidence>
<protein>
    <recommendedName>
        <fullName evidence="3">Lachrymatory factor synthase</fullName>
    </recommendedName>
</protein>
<proteinExistence type="predicted"/>